<keyword evidence="7" id="KW-1185">Reference proteome</keyword>
<evidence type="ECO:0000256" key="5">
    <source>
        <dbReference type="SAM" id="MobiDB-lite"/>
    </source>
</evidence>
<proteinExistence type="inferred from homology"/>
<gene>
    <name evidence="6" type="ORF">M0813_00095</name>
</gene>
<keyword evidence="3" id="KW-0687">Ribonucleoprotein</keyword>
<accession>A0ABQ8YWV3</accession>
<dbReference type="Proteomes" id="UP001150062">
    <property type="component" value="Unassembled WGS sequence"/>
</dbReference>
<protein>
    <submittedName>
        <fullName evidence="6">60S ribosomal protein L29</fullName>
    </submittedName>
</protein>
<evidence type="ECO:0000256" key="3">
    <source>
        <dbReference type="ARBA" id="ARBA00023274"/>
    </source>
</evidence>
<comment type="caution">
    <text evidence="6">The sequence shown here is derived from an EMBL/GenBank/DDBJ whole genome shotgun (WGS) entry which is preliminary data.</text>
</comment>
<evidence type="ECO:0000256" key="2">
    <source>
        <dbReference type="ARBA" id="ARBA00022980"/>
    </source>
</evidence>
<name>A0ABQ8YWV3_9EUKA</name>
<dbReference type="InterPro" id="IPR002673">
    <property type="entry name" value="Ribosomal_eL29"/>
</dbReference>
<feature type="coiled-coil region" evidence="4">
    <location>
        <begin position="51"/>
        <end position="155"/>
    </location>
</feature>
<sequence>MTKRRNHSNHNQNRKHHRNGIKKPKRQKNRSKKGMFLPYVKNLKFVRKGTLKAKMEKKKNQEKEMEIHSEKLETLEQKKQKAITNLKDTSQLQQNFDNLLTGWVEELLMKEHTIDKLAQSLKNSNHQMSYLEKELDNLDEHYTNELEEFEKLQQSYQMLKSSFDNFEMKTKLRSSSSTKNSYQLNKTSKEEFGQVQEHKQQKINNQNNNRQNILRKIQQNQQQFKQLNQDFDLLLTKLTEIIQSSSQSVVKKGDQSWWSSTVEKIEENFQYLLKTEKQIQILHQEFSNENTDFND</sequence>
<dbReference type="Gene3D" id="6.10.140.1730">
    <property type="match status" value="1"/>
</dbReference>
<reference evidence="6" key="1">
    <citation type="submission" date="2022-08" db="EMBL/GenBank/DDBJ databases">
        <title>Novel sulfate-reducing endosymbionts in the free-living metamonad Anaeramoeba.</title>
        <authorList>
            <person name="Jerlstrom-Hultqvist J."/>
            <person name="Cepicka I."/>
            <person name="Gallot-Lavallee L."/>
            <person name="Salas-Leiva D."/>
            <person name="Curtis B.A."/>
            <person name="Zahonova K."/>
            <person name="Pipaliya S."/>
            <person name="Dacks J."/>
            <person name="Roger A.J."/>
        </authorList>
    </citation>
    <scope>NUCLEOTIDE SEQUENCE</scope>
    <source>
        <strain evidence="6">Schooner1</strain>
    </source>
</reference>
<organism evidence="6 7">
    <name type="scientific">Anaeramoeba flamelloides</name>
    <dbReference type="NCBI Taxonomy" id="1746091"/>
    <lineage>
        <taxon>Eukaryota</taxon>
        <taxon>Metamonada</taxon>
        <taxon>Anaeramoebidae</taxon>
        <taxon>Anaeramoeba</taxon>
    </lineage>
</organism>
<keyword evidence="2 6" id="KW-0689">Ribosomal protein</keyword>
<evidence type="ECO:0000313" key="6">
    <source>
        <dbReference type="EMBL" id="KAJ6248937.1"/>
    </source>
</evidence>
<feature type="region of interest" description="Disordered" evidence="5">
    <location>
        <begin position="1"/>
        <end position="34"/>
    </location>
</feature>
<dbReference type="EMBL" id="JAOAOG010000103">
    <property type="protein sequence ID" value="KAJ6248937.1"/>
    <property type="molecule type" value="Genomic_DNA"/>
</dbReference>
<evidence type="ECO:0000256" key="1">
    <source>
        <dbReference type="ARBA" id="ARBA00010247"/>
    </source>
</evidence>
<feature type="compositionally biased region" description="Basic residues" evidence="5">
    <location>
        <begin position="1"/>
        <end position="33"/>
    </location>
</feature>
<dbReference type="GO" id="GO:0005840">
    <property type="term" value="C:ribosome"/>
    <property type="evidence" value="ECO:0007669"/>
    <property type="project" value="UniProtKB-KW"/>
</dbReference>
<evidence type="ECO:0000313" key="7">
    <source>
        <dbReference type="Proteomes" id="UP001150062"/>
    </source>
</evidence>
<feature type="coiled-coil region" evidence="4">
    <location>
        <begin position="203"/>
        <end position="230"/>
    </location>
</feature>
<dbReference type="Pfam" id="PF01779">
    <property type="entry name" value="Ribosomal_L29e"/>
    <property type="match status" value="1"/>
</dbReference>
<keyword evidence="4" id="KW-0175">Coiled coil</keyword>
<comment type="similarity">
    <text evidence="1">Belongs to the eukaryotic ribosomal protein eL29 family.</text>
</comment>
<evidence type="ECO:0000256" key="4">
    <source>
        <dbReference type="SAM" id="Coils"/>
    </source>
</evidence>